<keyword evidence="7" id="KW-0443">Lipid metabolism</keyword>
<dbReference type="PIRSF" id="PIRSF000429">
    <property type="entry name" value="Ac-CoA_Ac_transf"/>
    <property type="match status" value="1"/>
</dbReference>
<evidence type="ECO:0000256" key="8">
    <source>
        <dbReference type="ARBA" id="ARBA00023140"/>
    </source>
</evidence>
<evidence type="ECO:0000256" key="1">
    <source>
        <dbReference type="ARBA" id="ARBA00004275"/>
    </source>
</evidence>
<sequence length="444" mass="48313">MTVCREKKDSDVVIVDYGRTPVCKAKRGMFREYGNDYLLFFVLKNIVNRNFKVGDKIGESGIYGGGVDMKYKQRDEIEGDKVCVEEIGDIIFGNVLAPAGGSMTLRMACIHAGIPYTTPFLTLNRQCGSGLEALEVLSGKLKTNRIKIGICGGFEFMTKDSLSVKYDVSTELYLDDRVKKCLLPMGETAENICKKHNYTRKDCDIIGYLSHKKALKAAKDLRYSEQIIPIPVSDKGKVYKLDSENISDDSLSKINTSGIDNINEENFVTEDEGMRVCDVEGLGKLKPAFLVDGVCTAGNSSQLSDGACGMLVTTREFAREKNLSIKSIFVDYCCVGVDPSLMGIGPVSAVKKLLENNKLGIEDISLWEINEAFGVVLAYCIQELGIKIEKVNKWGGSIAIGHPVGSSGARLVGNLICGLESGCYGVVTLCCGGGMGVAALFYKE</sequence>
<dbReference type="EMBL" id="PITJ01000944">
    <property type="protein sequence ID" value="TBU00635.1"/>
    <property type="molecule type" value="Genomic_DNA"/>
</dbReference>
<dbReference type="Pfam" id="PF00108">
    <property type="entry name" value="Thiolase_N"/>
    <property type="match status" value="1"/>
</dbReference>
<evidence type="ECO:0000256" key="3">
    <source>
        <dbReference type="ARBA" id="ARBA00010982"/>
    </source>
</evidence>
<evidence type="ECO:0000256" key="13">
    <source>
        <dbReference type="RuleBase" id="RU003557"/>
    </source>
</evidence>
<dbReference type="SUPFAM" id="SSF53901">
    <property type="entry name" value="Thiolase-like"/>
    <property type="match status" value="1"/>
</dbReference>
<dbReference type="GO" id="GO:0005777">
    <property type="term" value="C:peroxisome"/>
    <property type="evidence" value="ECO:0007669"/>
    <property type="project" value="UniProtKB-SubCell"/>
</dbReference>
<dbReference type="CDD" id="cd00751">
    <property type="entry name" value="thiolase"/>
    <property type="match status" value="1"/>
</dbReference>
<dbReference type="NCBIfam" id="TIGR01930">
    <property type="entry name" value="AcCoA-C-Actrans"/>
    <property type="match status" value="1"/>
</dbReference>
<evidence type="ECO:0000256" key="4">
    <source>
        <dbReference type="ARBA" id="ARBA00022679"/>
    </source>
</evidence>
<evidence type="ECO:0000259" key="14">
    <source>
        <dbReference type="Pfam" id="PF00108"/>
    </source>
</evidence>
<dbReference type="PROSITE" id="PS00098">
    <property type="entry name" value="THIOLASE_1"/>
    <property type="match status" value="1"/>
</dbReference>
<comment type="caution">
    <text evidence="16">The sequence shown here is derived from an EMBL/GenBank/DDBJ whole genome shotgun (WGS) entry which is preliminary data.</text>
</comment>
<keyword evidence="6" id="KW-0809">Transit peptide</keyword>
<dbReference type="Proteomes" id="UP000292362">
    <property type="component" value="Unassembled WGS sequence"/>
</dbReference>
<dbReference type="VEuPathDB" id="MicrosporidiaDB:CWI37_0944p0010"/>
<evidence type="ECO:0000256" key="12">
    <source>
        <dbReference type="PIRSR" id="PIRSR000429-1"/>
    </source>
</evidence>
<dbReference type="EC" id="2.3.1.16" evidence="10"/>
<keyword evidence="4 13" id="KW-0808">Transferase</keyword>
<feature type="active site" description="Proton acceptor" evidence="12">
    <location>
        <position position="402"/>
    </location>
</feature>
<protein>
    <recommendedName>
        <fullName evidence="10">acetyl-CoA C-acyltransferase</fullName>
        <ecNumber evidence="10">2.3.1.16</ecNumber>
    </recommendedName>
</protein>
<dbReference type="InterPro" id="IPR016039">
    <property type="entry name" value="Thiolase-like"/>
</dbReference>
<comment type="catalytic activity">
    <reaction evidence="11">
        <text>an acyl-CoA + acetyl-CoA = a 3-oxoacyl-CoA + CoA</text>
        <dbReference type="Rhea" id="RHEA:21564"/>
        <dbReference type="ChEBI" id="CHEBI:57287"/>
        <dbReference type="ChEBI" id="CHEBI:57288"/>
        <dbReference type="ChEBI" id="CHEBI:58342"/>
        <dbReference type="ChEBI" id="CHEBI:90726"/>
        <dbReference type="EC" id="2.3.1.16"/>
    </reaction>
</comment>
<comment type="subcellular location">
    <subcellularLocation>
        <location evidence="1">Peroxisome</location>
    </subcellularLocation>
</comment>
<dbReference type="InterPro" id="IPR050215">
    <property type="entry name" value="Thiolase-like_sf_Thiolase"/>
</dbReference>
<dbReference type="InterPro" id="IPR002155">
    <property type="entry name" value="Thiolase"/>
</dbReference>
<feature type="active site" description="Proton acceptor" evidence="12">
    <location>
        <position position="430"/>
    </location>
</feature>
<feature type="active site" description="Acyl-thioester intermediate" evidence="12">
    <location>
        <position position="127"/>
    </location>
</feature>
<dbReference type="AlphaFoldDB" id="A0A4Q9L0Y4"/>
<gene>
    <name evidence="16" type="ORF">CWI37_0944p0010</name>
</gene>
<evidence type="ECO:0000256" key="5">
    <source>
        <dbReference type="ARBA" id="ARBA00022832"/>
    </source>
</evidence>
<evidence type="ECO:0000256" key="6">
    <source>
        <dbReference type="ARBA" id="ARBA00022946"/>
    </source>
</evidence>
<proteinExistence type="inferred from homology"/>
<feature type="domain" description="Thiolase C-terminal" evidence="15">
    <location>
        <begin position="326"/>
        <end position="441"/>
    </location>
</feature>
<evidence type="ECO:0000256" key="7">
    <source>
        <dbReference type="ARBA" id="ARBA00023098"/>
    </source>
</evidence>
<dbReference type="Pfam" id="PF02803">
    <property type="entry name" value="Thiolase_C"/>
    <property type="match status" value="1"/>
</dbReference>
<dbReference type="PANTHER" id="PTHR43853">
    <property type="entry name" value="3-KETOACYL-COA THIOLASE, PEROXISOMAL"/>
    <property type="match status" value="1"/>
</dbReference>
<evidence type="ECO:0000313" key="17">
    <source>
        <dbReference type="Proteomes" id="UP000292362"/>
    </source>
</evidence>
<dbReference type="InterPro" id="IPR020617">
    <property type="entry name" value="Thiolase_C"/>
</dbReference>
<evidence type="ECO:0000256" key="10">
    <source>
        <dbReference type="ARBA" id="ARBA00024073"/>
    </source>
</evidence>
<dbReference type="InterPro" id="IPR020610">
    <property type="entry name" value="Thiolase_AS"/>
</dbReference>
<name>A0A4Q9L0Y4_9MICR</name>
<dbReference type="PANTHER" id="PTHR43853:SF8">
    <property type="entry name" value="3-KETOACYL-COA THIOLASE, PEROXISOMAL"/>
    <property type="match status" value="1"/>
</dbReference>
<evidence type="ECO:0000256" key="9">
    <source>
        <dbReference type="ARBA" id="ARBA00023315"/>
    </source>
</evidence>
<keyword evidence="9 13" id="KW-0012">Acyltransferase</keyword>
<dbReference type="GO" id="GO:0010124">
    <property type="term" value="P:phenylacetate catabolic process"/>
    <property type="evidence" value="ECO:0007669"/>
    <property type="project" value="TreeGrafter"/>
</dbReference>
<dbReference type="PROSITE" id="PS00737">
    <property type="entry name" value="THIOLASE_2"/>
    <property type="match status" value="1"/>
</dbReference>
<dbReference type="Gene3D" id="3.40.47.10">
    <property type="match status" value="2"/>
</dbReference>
<comment type="similarity">
    <text evidence="3 13">Belongs to the thiolase-like superfamily. Thiolase family.</text>
</comment>
<evidence type="ECO:0000259" key="15">
    <source>
        <dbReference type="Pfam" id="PF02803"/>
    </source>
</evidence>
<dbReference type="InterPro" id="IPR020615">
    <property type="entry name" value="Thiolase_acyl_enz_int_AS"/>
</dbReference>
<evidence type="ECO:0000256" key="2">
    <source>
        <dbReference type="ARBA" id="ARBA00004872"/>
    </source>
</evidence>
<evidence type="ECO:0000256" key="11">
    <source>
        <dbReference type="ARBA" id="ARBA00047605"/>
    </source>
</evidence>
<dbReference type="GO" id="GO:0003988">
    <property type="term" value="F:acetyl-CoA C-acyltransferase activity"/>
    <property type="evidence" value="ECO:0007669"/>
    <property type="project" value="UniProtKB-EC"/>
</dbReference>
<accession>A0A4Q9L0Y4</accession>
<dbReference type="PROSITE" id="PS00099">
    <property type="entry name" value="THIOLASE_3"/>
    <property type="match status" value="1"/>
</dbReference>
<reference evidence="16 17" key="1">
    <citation type="submission" date="2017-12" db="EMBL/GenBank/DDBJ databases">
        <authorList>
            <person name="Pombert J.-F."/>
            <person name="Haag K.L."/>
            <person name="Ebert D."/>
        </authorList>
    </citation>
    <scope>NUCLEOTIDE SEQUENCE [LARGE SCALE GENOMIC DNA]</scope>
    <source>
        <strain evidence="16">FI-OER-3-3</strain>
    </source>
</reference>
<comment type="pathway">
    <text evidence="2">Lipid metabolism; fatty acid metabolism.</text>
</comment>
<dbReference type="InterPro" id="IPR020616">
    <property type="entry name" value="Thiolase_N"/>
</dbReference>
<keyword evidence="8" id="KW-0576">Peroxisome</keyword>
<feature type="domain" description="Thiolase N-terminal" evidence="14">
    <location>
        <begin position="78"/>
        <end position="315"/>
    </location>
</feature>
<evidence type="ECO:0000313" key="16">
    <source>
        <dbReference type="EMBL" id="TBU00635.1"/>
    </source>
</evidence>
<dbReference type="GO" id="GO:0006635">
    <property type="term" value="P:fatty acid beta-oxidation"/>
    <property type="evidence" value="ECO:0007669"/>
    <property type="project" value="TreeGrafter"/>
</dbReference>
<dbReference type="InterPro" id="IPR020613">
    <property type="entry name" value="Thiolase_CS"/>
</dbReference>
<organism evidence="16 17">
    <name type="scientific">Hamiltosporidium tvaerminnensis</name>
    <dbReference type="NCBI Taxonomy" id="1176355"/>
    <lineage>
        <taxon>Eukaryota</taxon>
        <taxon>Fungi</taxon>
        <taxon>Fungi incertae sedis</taxon>
        <taxon>Microsporidia</taxon>
        <taxon>Dubosqiidae</taxon>
        <taxon>Hamiltosporidium</taxon>
    </lineage>
</organism>
<keyword evidence="5" id="KW-0276">Fatty acid metabolism</keyword>